<reference evidence="3" key="1">
    <citation type="submission" date="2021-01" db="EMBL/GenBank/DDBJ databases">
        <title>Whole genome shotgun sequence of Sphaerisporangium rufum NBRC 109079.</title>
        <authorList>
            <person name="Komaki H."/>
            <person name="Tamura T."/>
        </authorList>
    </citation>
    <scope>NUCLEOTIDE SEQUENCE</scope>
    <source>
        <strain evidence="3">NBRC 109079</strain>
    </source>
</reference>
<evidence type="ECO:0000256" key="1">
    <source>
        <dbReference type="SAM" id="MobiDB-lite"/>
    </source>
</evidence>
<feature type="transmembrane region" description="Helical" evidence="2">
    <location>
        <begin position="342"/>
        <end position="364"/>
    </location>
</feature>
<feature type="compositionally biased region" description="Low complexity" evidence="1">
    <location>
        <begin position="37"/>
        <end position="48"/>
    </location>
</feature>
<protein>
    <recommendedName>
        <fullName evidence="5">Glycerophosphoryl diester phosphodiesterase membrane domain-containing protein</fullName>
    </recommendedName>
</protein>
<feature type="region of interest" description="Disordered" evidence="1">
    <location>
        <begin position="1"/>
        <end position="131"/>
    </location>
</feature>
<dbReference type="InterPro" id="IPR055966">
    <property type="entry name" value="DUF7544"/>
</dbReference>
<name>A0A919QWH3_9ACTN</name>
<evidence type="ECO:0000313" key="3">
    <source>
        <dbReference type="EMBL" id="GII75379.1"/>
    </source>
</evidence>
<feature type="transmembrane region" description="Helical" evidence="2">
    <location>
        <begin position="257"/>
        <end position="283"/>
    </location>
</feature>
<evidence type="ECO:0008006" key="5">
    <source>
        <dbReference type="Google" id="ProtNLM"/>
    </source>
</evidence>
<proteinExistence type="predicted"/>
<keyword evidence="2" id="KW-1133">Transmembrane helix</keyword>
<evidence type="ECO:0000313" key="4">
    <source>
        <dbReference type="Proteomes" id="UP000655287"/>
    </source>
</evidence>
<dbReference type="Pfam" id="PF24400">
    <property type="entry name" value="DUF7544"/>
    <property type="match status" value="1"/>
</dbReference>
<feature type="transmembrane region" description="Helical" evidence="2">
    <location>
        <begin position="157"/>
        <end position="179"/>
    </location>
</feature>
<dbReference type="RefSeq" id="WP_203982045.1">
    <property type="nucleotide sequence ID" value="NZ_BOOU01000004.1"/>
</dbReference>
<dbReference type="Proteomes" id="UP000655287">
    <property type="component" value="Unassembled WGS sequence"/>
</dbReference>
<keyword evidence="4" id="KW-1185">Reference proteome</keyword>
<accession>A0A919QWH3</accession>
<comment type="caution">
    <text evidence="3">The sequence shown here is derived from an EMBL/GenBank/DDBJ whole genome shotgun (WGS) entry which is preliminary data.</text>
</comment>
<feature type="transmembrane region" description="Helical" evidence="2">
    <location>
        <begin position="370"/>
        <end position="395"/>
    </location>
</feature>
<feature type="transmembrane region" description="Helical" evidence="2">
    <location>
        <begin position="214"/>
        <end position="237"/>
    </location>
</feature>
<dbReference type="AlphaFoldDB" id="A0A919QWH3"/>
<feature type="compositionally biased region" description="Basic and acidic residues" evidence="1">
    <location>
        <begin position="49"/>
        <end position="60"/>
    </location>
</feature>
<feature type="compositionally biased region" description="Pro residues" evidence="1">
    <location>
        <begin position="66"/>
        <end position="89"/>
    </location>
</feature>
<feature type="compositionally biased region" description="Pro residues" evidence="1">
    <location>
        <begin position="97"/>
        <end position="126"/>
    </location>
</feature>
<evidence type="ECO:0000256" key="2">
    <source>
        <dbReference type="SAM" id="Phobius"/>
    </source>
</evidence>
<gene>
    <name evidence="3" type="ORF">Sru01_03610</name>
</gene>
<dbReference type="EMBL" id="BOOU01000004">
    <property type="protein sequence ID" value="GII75379.1"/>
    <property type="molecule type" value="Genomic_DNA"/>
</dbReference>
<organism evidence="3 4">
    <name type="scientific">Sphaerisporangium rufum</name>
    <dbReference type="NCBI Taxonomy" id="1381558"/>
    <lineage>
        <taxon>Bacteria</taxon>
        <taxon>Bacillati</taxon>
        <taxon>Actinomycetota</taxon>
        <taxon>Actinomycetes</taxon>
        <taxon>Streptosporangiales</taxon>
        <taxon>Streptosporangiaceae</taxon>
        <taxon>Sphaerisporangium</taxon>
    </lineage>
</organism>
<feature type="transmembrane region" description="Helical" evidence="2">
    <location>
        <begin position="289"/>
        <end position="309"/>
    </location>
</feature>
<keyword evidence="2" id="KW-0472">Membrane</keyword>
<sequence length="466" mass="46633">MSDGHGSAPGTPPGWAENQPPPYQGAGGTPWTSPSDPGADPGRPPADAAPRDAAPRDAAPRDAAAPPAPHAPPPRQAPGPGGPYPPPGGGPQGPGSYGPPGPGGPYGPPPYGGPGPYGFRPPPQAPRPGIIPLRPLALGDILDGTIKLIRSNPKATLGLSVIAATAGTLPLAIGQAVYYRSLGGLLTDPAGPAGTAEVPTGGLVAQLGGAGLSFLIQFFVVTVLTGVLTRILGRAVFGGRITVGEAWRLTRGRVPTLFGLALLAGLIGLAPLAVIAALVWALVAAGAGTGVVVAVALLLGLAYLAYALFVTTRLALAAPAVVLEGLGVTAAMRRSWRLVGGGFWRVLGILVLTQLLTSTLGAILSVPVTIVSMVVVFTGGGSVAATVITAVLFAVGGILSAMITYPVAAGVNGLLYTDRRMRAEAFDLVLQTAAADQQRLGWVPADADHLWHPSHAARGGVPTGAP</sequence>
<keyword evidence="2" id="KW-0812">Transmembrane</keyword>